<comment type="caution">
    <text evidence="2">The sequence shown here is derived from an EMBL/GenBank/DDBJ whole genome shotgun (WGS) entry which is preliminary data.</text>
</comment>
<reference evidence="2" key="2">
    <citation type="journal article" date="2024" name="Plant">
        <title>Genomic evolution and insights into agronomic trait innovations of Sesamum species.</title>
        <authorList>
            <person name="Miao H."/>
            <person name="Wang L."/>
            <person name="Qu L."/>
            <person name="Liu H."/>
            <person name="Sun Y."/>
            <person name="Le M."/>
            <person name="Wang Q."/>
            <person name="Wei S."/>
            <person name="Zheng Y."/>
            <person name="Lin W."/>
            <person name="Duan Y."/>
            <person name="Cao H."/>
            <person name="Xiong S."/>
            <person name="Wang X."/>
            <person name="Wei L."/>
            <person name="Li C."/>
            <person name="Ma Q."/>
            <person name="Ju M."/>
            <person name="Zhao R."/>
            <person name="Li G."/>
            <person name="Mu C."/>
            <person name="Tian Q."/>
            <person name="Mei H."/>
            <person name="Zhang T."/>
            <person name="Gao T."/>
            <person name="Zhang H."/>
        </authorList>
    </citation>
    <scope>NUCLEOTIDE SEQUENCE</scope>
    <source>
        <strain evidence="2">KEN8</strain>
    </source>
</reference>
<dbReference type="AlphaFoldDB" id="A0AAW2RS41"/>
<dbReference type="InterPro" id="IPR019557">
    <property type="entry name" value="AminoTfrase-like_pln_mobile"/>
</dbReference>
<protein>
    <submittedName>
        <fullName evidence="2">Protein MAIN-LIKE 1</fullName>
    </submittedName>
</protein>
<gene>
    <name evidence="2" type="ORF">Scaly_0581800</name>
</gene>
<dbReference type="EMBL" id="JACGWM010000003">
    <property type="protein sequence ID" value="KAL0382945.1"/>
    <property type="molecule type" value="Genomic_DNA"/>
</dbReference>
<reference evidence="2" key="1">
    <citation type="submission" date="2020-06" db="EMBL/GenBank/DDBJ databases">
        <authorList>
            <person name="Li T."/>
            <person name="Hu X."/>
            <person name="Zhang T."/>
            <person name="Song X."/>
            <person name="Zhang H."/>
            <person name="Dai N."/>
            <person name="Sheng W."/>
            <person name="Hou X."/>
            <person name="Wei L."/>
        </authorList>
    </citation>
    <scope>NUCLEOTIDE SEQUENCE</scope>
    <source>
        <strain evidence="2">KEN8</strain>
        <tissue evidence="2">Leaf</tissue>
    </source>
</reference>
<dbReference type="InterPro" id="IPR044824">
    <property type="entry name" value="MAIN-like"/>
</dbReference>
<feature type="domain" description="Aminotransferase-like plant mobile" evidence="1">
    <location>
        <begin position="15"/>
        <end position="285"/>
    </location>
</feature>
<accession>A0AAW2RS41</accession>
<name>A0AAW2RS41_9LAMI</name>
<dbReference type="GO" id="GO:0010073">
    <property type="term" value="P:meristem maintenance"/>
    <property type="evidence" value="ECO:0007669"/>
    <property type="project" value="InterPro"/>
</dbReference>
<evidence type="ECO:0000313" key="2">
    <source>
        <dbReference type="EMBL" id="KAL0382945.1"/>
    </source>
</evidence>
<sequence>MQYIGFAPEEGALKGSRLQVKAIISHISRVHITPDTPHLTVVQYARAVALLLLGGTMCPNSSGNLVSLLYLAKLEDIVAARNYSWGSAVLTFLYRELCNASEKGKAAIGGTLQLVQIWAWSRIIPLCPGLGAPSVHMGPHQIDNNRVLPGAPYGAMWNCEHTFTRTVRTTVRVIRDILDEMQYDQGILTPSWRSICPLIFYAIVEMHHPERVLRQFGMMQNIPDQPNTRGMSLHKITRSNRTGTDWVLQHILYIIRWQRRYDTVIQRQPISNRRDTDRGYWEWYNNITRHFVSSSTDRRVKSGYQPGDAPVLQIVCSTTSHRQMRSSSQMSIGSVERGDIGVDIAGPSTAYTPQDYYVPQLPQDYYVPQPSQDDCFNRLHTCQAMQKLILHM</sequence>
<dbReference type="PANTHER" id="PTHR46033">
    <property type="entry name" value="PROTEIN MAIN-LIKE 2"/>
    <property type="match status" value="1"/>
</dbReference>
<dbReference type="PANTHER" id="PTHR46033:SF8">
    <property type="entry name" value="PROTEIN MAINTENANCE OF MERISTEMS-LIKE"/>
    <property type="match status" value="1"/>
</dbReference>
<dbReference type="Pfam" id="PF10536">
    <property type="entry name" value="PMD"/>
    <property type="match status" value="1"/>
</dbReference>
<proteinExistence type="predicted"/>
<organism evidence="2">
    <name type="scientific">Sesamum calycinum</name>
    <dbReference type="NCBI Taxonomy" id="2727403"/>
    <lineage>
        <taxon>Eukaryota</taxon>
        <taxon>Viridiplantae</taxon>
        <taxon>Streptophyta</taxon>
        <taxon>Embryophyta</taxon>
        <taxon>Tracheophyta</taxon>
        <taxon>Spermatophyta</taxon>
        <taxon>Magnoliopsida</taxon>
        <taxon>eudicotyledons</taxon>
        <taxon>Gunneridae</taxon>
        <taxon>Pentapetalae</taxon>
        <taxon>asterids</taxon>
        <taxon>lamiids</taxon>
        <taxon>Lamiales</taxon>
        <taxon>Pedaliaceae</taxon>
        <taxon>Sesamum</taxon>
    </lineage>
</organism>
<evidence type="ECO:0000259" key="1">
    <source>
        <dbReference type="Pfam" id="PF10536"/>
    </source>
</evidence>